<dbReference type="EMBL" id="BMMK01000004">
    <property type="protein sequence ID" value="GGM43810.1"/>
    <property type="molecule type" value="Genomic_DNA"/>
</dbReference>
<dbReference type="InterPro" id="IPR010985">
    <property type="entry name" value="Ribbon_hlx_hlx"/>
</dbReference>
<organism evidence="1 2">
    <name type="scientific">Longimycelium tulufanense</name>
    <dbReference type="NCBI Taxonomy" id="907463"/>
    <lineage>
        <taxon>Bacteria</taxon>
        <taxon>Bacillati</taxon>
        <taxon>Actinomycetota</taxon>
        <taxon>Actinomycetes</taxon>
        <taxon>Pseudonocardiales</taxon>
        <taxon>Pseudonocardiaceae</taxon>
        <taxon>Longimycelium</taxon>
    </lineage>
</organism>
<name>A0A8J3C6T9_9PSEU</name>
<dbReference type="RefSeq" id="WP_189055022.1">
    <property type="nucleotide sequence ID" value="NZ_BMMK01000004.1"/>
</dbReference>
<comment type="caution">
    <text evidence="1">The sequence shown here is derived from an EMBL/GenBank/DDBJ whole genome shotgun (WGS) entry which is preliminary data.</text>
</comment>
<dbReference type="GO" id="GO:0006355">
    <property type="term" value="P:regulation of DNA-templated transcription"/>
    <property type="evidence" value="ECO:0007669"/>
    <property type="project" value="InterPro"/>
</dbReference>
<reference evidence="1" key="1">
    <citation type="journal article" date="2014" name="Int. J. Syst. Evol. Microbiol.">
        <title>Complete genome sequence of Corynebacterium casei LMG S-19264T (=DSM 44701T), isolated from a smear-ripened cheese.</title>
        <authorList>
            <consortium name="US DOE Joint Genome Institute (JGI-PGF)"/>
            <person name="Walter F."/>
            <person name="Albersmeier A."/>
            <person name="Kalinowski J."/>
            <person name="Ruckert C."/>
        </authorList>
    </citation>
    <scope>NUCLEOTIDE SEQUENCE</scope>
    <source>
        <strain evidence="1">CGMCC 4.5737</strain>
    </source>
</reference>
<dbReference type="SUPFAM" id="SSF47598">
    <property type="entry name" value="Ribbon-helix-helix"/>
    <property type="match status" value="1"/>
</dbReference>
<accession>A0A8J3C6T9</accession>
<dbReference type="AlphaFoldDB" id="A0A8J3C6T9"/>
<keyword evidence="2" id="KW-1185">Reference proteome</keyword>
<dbReference type="Gene3D" id="1.10.1220.10">
    <property type="entry name" value="Met repressor-like"/>
    <property type="match status" value="1"/>
</dbReference>
<dbReference type="Proteomes" id="UP000637578">
    <property type="component" value="Unassembled WGS sequence"/>
</dbReference>
<gene>
    <name evidence="1" type="ORF">GCM10012275_13550</name>
</gene>
<evidence type="ECO:0000313" key="2">
    <source>
        <dbReference type="Proteomes" id="UP000637578"/>
    </source>
</evidence>
<sequence>MTKRLTLLLPDGQHAEIKQSAEQAGMSLHAWILHAIERENLRQRLAEHNEWCLANKGRLPDPVEEYKRRAEAKKRALGGTA</sequence>
<protein>
    <recommendedName>
        <fullName evidence="3">Toxin-antitoxin system HicB family antitoxin</fullName>
    </recommendedName>
</protein>
<proteinExistence type="predicted"/>
<dbReference type="InterPro" id="IPR013321">
    <property type="entry name" value="Arc_rbn_hlx_hlx"/>
</dbReference>
<evidence type="ECO:0008006" key="3">
    <source>
        <dbReference type="Google" id="ProtNLM"/>
    </source>
</evidence>
<reference evidence="1" key="2">
    <citation type="submission" date="2020-09" db="EMBL/GenBank/DDBJ databases">
        <authorList>
            <person name="Sun Q."/>
            <person name="Zhou Y."/>
        </authorList>
    </citation>
    <scope>NUCLEOTIDE SEQUENCE</scope>
    <source>
        <strain evidence="1">CGMCC 4.5737</strain>
    </source>
</reference>
<evidence type="ECO:0000313" key="1">
    <source>
        <dbReference type="EMBL" id="GGM43810.1"/>
    </source>
</evidence>